<proteinExistence type="predicted"/>
<evidence type="ECO:0000256" key="6">
    <source>
        <dbReference type="SAM" id="Phobius"/>
    </source>
</evidence>
<dbReference type="PANTHER" id="PTHR23112">
    <property type="entry name" value="G PROTEIN-COUPLED RECEPTOR 157-RELATED"/>
    <property type="match status" value="1"/>
</dbReference>
<evidence type="ECO:0000256" key="5">
    <source>
        <dbReference type="SAM" id="MobiDB-lite"/>
    </source>
</evidence>
<feature type="compositionally biased region" description="Basic and acidic residues" evidence="5">
    <location>
        <begin position="226"/>
        <end position="236"/>
    </location>
</feature>
<protein>
    <recommendedName>
        <fullName evidence="9">Integral membrane protein</fullName>
    </recommendedName>
</protein>
<feature type="transmembrane region" description="Helical" evidence="6">
    <location>
        <begin position="143"/>
        <end position="162"/>
    </location>
</feature>
<keyword evidence="4 6" id="KW-0472">Membrane</keyword>
<evidence type="ECO:0000256" key="3">
    <source>
        <dbReference type="ARBA" id="ARBA00022989"/>
    </source>
</evidence>
<dbReference type="GeneID" id="73329099"/>
<evidence type="ECO:0000313" key="8">
    <source>
        <dbReference type="Proteomes" id="UP001055115"/>
    </source>
</evidence>
<evidence type="ECO:0000256" key="1">
    <source>
        <dbReference type="ARBA" id="ARBA00004141"/>
    </source>
</evidence>
<evidence type="ECO:0008006" key="9">
    <source>
        <dbReference type="Google" id="ProtNLM"/>
    </source>
</evidence>
<reference evidence="7 8" key="1">
    <citation type="submission" date="2022-03" db="EMBL/GenBank/DDBJ databases">
        <title>Genome data of Colletotrichum spp.</title>
        <authorList>
            <person name="Utami Y.D."/>
            <person name="Hiruma K."/>
        </authorList>
    </citation>
    <scope>NUCLEOTIDE SEQUENCE [LARGE SCALE GENOMIC DNA]</scope>
    <source>
        <strain evidence="7 8">MAFF 239500</strain>
    </source>
</reference>
<feature type="transmembrane region" description="Helical" evidence="6">
    <location>
        <begin position="110"/>
        <end position="131"/>
    </location>
</feature>
<dbReference type="RefSeq" id="XP_049130466.1">
    <property type="nucleotide sequence ID" value="XM_049274509.1"/>
</dbReference>
<dbReference type="PANTHER" id="PTHR23112:SF37">
    <property type="entry name" value="G PROTEIN-COUPLED RECEPTOR GPR1"/>
    <property type="match status" value="1"/>
</dbReference>
<evidence type="ECO:0000313" key="7">
    <source>
        <dbReference type="EMBL" id="GKT48116.1"/>
    </source>
</evidence>
<dbReference type="Proteomes" id="UP001055115">
    <property type="component" value="Unassembled WGS sequence"/>
</dbReference>
<evidence type="ECO:0000256" key="2">
    <source>
        <dbReference type="ARBA" id="ARBA00022692"/>
    </source>
</evidence>
<keyword evidence="2 6" id="KW-0812">Transmembrane</keyword>
<dbReference type="GO" id="GO:0004930">
    <property type="term" value="F:G protein-coupled receptor activity"/>
    <property type="evidence" value="ECO:0007669"/>
    <property type="project" value="TreeGrafter"/>
</dbReference>
<evidence type="ECO:0000256" key="4">
    <source>
        <dbReference type="ARBA" id="ARBA00023136"/>
    </source>
</evidence>
<comment type="subcellular location">
    <subcellularLocation>
        <location evidence="1">Membrane</location>
        <topology evidence="1">Multi-pass membrane protein</topology>
    </subcellularLocation>
</comment>
<sequence>MSVLGVIITNNGADAGGFYVRDITWCWINANYEAMRVYLHYAWMIILIITGTVSYILVFVHIHRKDKAFREAKKAAAVADEVSSDRILSPIGLPPIMTHMDQKTEVHKRILFLLYPLVFVLCTGPLALGRIMSSGGVTLSPQYLIFAGAMITSKGWIDVLIFSTTRSGILFDAPVDEQNLGLDTFNLTPLGRQYGHRVWIRGGRPRDSEHHGRPRNFRKPSCRQKHGSENSHDRSESQTSLHEQDVLGLKGIQMKTVTRVFIEEAVTPSGDRRHQTRKLTTVPSEETVGERVQQSIDSYR</sequence>
<gene>
    <name evidence="7" type="ORF">ColSpa_08297</name>
</gene>
<keyword evidence="8" id="KW-1185">Reference proteome</keyword>
<dbReference type="AlphaFoldDB" id="A0AA37P9H4"/>
<feature type="region of interest" description="Disordered" evidence="5">
    <location>
        <begin position="201"/>
        <end position="247"/>
    </location>
</feature>
<comment type="caution">
    <text evidence="7">The sequence shown here is derived from an EMBL/GenBank/DDBJ whole genome shotgun (WGS) entry which is preliminary data.</text>
</comment>
<dbReference type="EMBL" id="BQXU01000022">
    <property type="protein sequence ID" value="GKT48116.1"/>
    <property type="molecule type" value="Genomic_DNA"/>
</dbReference>
<dbReference type="GO" id="GO:0007189">
    <property type="term" value="P:adenylate cyclase-activating G protein-coupled receptor signaling pathway"/>
    <property type="evidence" value="ECO:0007669"/>
    <property type="project" value="TreeGrafter"/>
</dbReference>
<dbReference type="Gene3D" id="1.20.1070.10">
    <property type="entry name" value="Rhodopsin 7-helix transmembrane proteins"/>
    <property type="match status" value="1"/>
</dbReference>
<organism evidence="7 8">
    <name type="scientific">Colletotrichum spaethianum</name>
    <dbReference type="NCBI Taxonomy" id="700344"/>
    <lineage>
        <taxon>Eukaryota</taxon>
        <taxon>Fungi</taxon>
        <taxon>Dikarya</taxon>
        <taxon>Ascomycota</taxon>
        <taxon>Pezizomycotina</taxon>
        <taxon>Sordariomycetes</taxon>
        <taxon>Hypocreomycetidae</taxon>
        <taxon>Glomerellales</taxon>
        <taxon>Glomerellaceae</taxon>
        <taxon>Colletotrichum</taxon>
        <taxon>Colletotrichum spaethianum species complex</taxon>
    </lineage>
</organism>
<name>A0AA37P9H4_9PEZI</name>
<accession>A0AA37P9H4</accession>
<feature type="transmembrane region" description="Helical" evidence="6">
    <location>
        <begin position="41"/>
        <end position="60"/>
    </location>
</feature>
<dbReference type="GO" id="GO:0005886">
    <property type="term" value="C:plasma membrane"/>
    <property type="evidence" value="ECO:0007669"/>
    <property type="project" value="TreeGrafter"/>
</dbReference>
<keyword evidence="3 6" id="KW-1133">Transmembrane helix</keyword>
<feature type="region of interest" description="Disordered" evidence="5">
    <location>
        <begin position="268"/>
        <end position="300"/>
    </location>
</feature>
<feature type="compositionally biased region" description="Basic residues" evidence="5">
    <location>
        <begin position="212"/>
        <end position="225"/>
    </location>
</feature>